<dbReference type="Proteomes" id="UP000095552">
    <property type="component" value="Unassembled WGS sequence"/>
</dbReference>
<accession>A0A1E5T6B3</accession>
<protein>
    <recommendedName>
        <fullName evidence="4">Lipoprotein</fullName>
    </recommendedName>
</protein>
<reference evidence="2 3" key="1">
    <citation type="submission" date="2016-08" db="EMBL/GenBank/DDBJ databases">
        <title>Draft genome of Fabibacter sp. strain SK-8.</title>
        <authorList>
            <person name="Wong S.-K."/>
            <person name="Hamasaki K."/>
            <person name="Yoshizawa S."/>
        </authorList>
    </citation>
    <scope>NUCLEOTIDE SEQUENCE [LARGE SCALE GENOMIC DNA]</scope>
    <source>
        <strain evidence="2 3">SK-8</strain>
    </source>
</reference>
<keyword evidence="3" id="KW-1185">Reference proteome</keyword>
<evidence type="ECO:0000256" key="1">
    <source>
        <dbReference type="SAM" id="SignalP"/>
    </source>
</evidence>
<organism evidence="2 3">
    <name type="scientific">Roseivirga misakiensis</name>
    <dbReference type="NCBI Taxonomy" id="1563681"/>
    <lineage>
        <taxon>Bacteria</taxon>
        <taxon>Pseudomonadati</taxon>
        <taxon>Bacteroidota</taxon>
        <taxon>Cytophagia</taxon>
        <taxon>Cytophagales</taxon>
        <taxon>Roseivirgaceae</taxon>
        <taxon>Roseivirga</taxon>
    </lineage>
</organism>
<keyword evidence="1" id="KW-0732">Signal</keyword>
<evidence type="ECO:0000313" key="3">
    <source>
        <dbReference type="Proteomes" id="UP000095552"/>
    </source>
</evidence>
<proteinExistence type="predicted"/>
<name>A0A1E5T6B3_9BACT</name>
<gene>
    <name evidence="2" type="ORF">BFP71_04490</name>
</gene>
<dbReference type="STRING" id="1563681.BFP71_04490"/>
<dbReference type="PROSITE" id="PS51257">
    <property type="entry name" value="PROKAR_LIPOPROTEIN"/>
    <property type="match status" value="1"/>
</dbReference>
<dbReference type="AlphaFoldDB" id="A0A1E5T6B3"/>
<dbReference type="EMBL" id="MDGQ01000003">
    <property type="protein sequence ID" value="OEK06919.1"/>
    <property type="molecule type" value="Genomic_DNA"/>
</dbReference>
<evidence type="ECO:0008006" key="4">
    <source>
        <dbReference type="Google" id="ProtNLM"/>
    </source>
</evidence>
<feature type="chain" id="PRO_5009186120" description="Lipoprotein" evidence="1">
    <location>
        <begin position="20"/>
        <end position="103"/>
    </location>
</feature>
<evidence type="ECO:0000313" key="2">
    <source>
        <dbReference type="EMBL" id="OEK06919.1"/>
    </source>
</evidence>
<comment type="caution">
    <text evidence="2">The sequence shown here is derived from an EMBL/GenBank/DDBJ whole genome shotgun (WGS) entry which is preliminary data.</text>
</comment>
<feature type="signal peptide" evidence="1">
    <location>
        <begin position="1"/>
        <end position="19"/>
    </location>
</feature>
<sequence length="103" mass="11306">MNLKPLFLCLFLFAIVACSDDDIEVITTSGTIVDGSTQSGLADCGFLLRIEGTLYQPTYLNLEYEQDGLDVFLKVEFLNQISGCNTSGDDISMVRIQQISPSD</sequence>